<keyword evidence="3" id="KW-1185">Reference proteome</keyword>
<organism evidence="2 3">
    <name type="scientific">Sphingomonas trueperi</name>
    <dbReference type="NCBI Taxonomy" id="53317"/>
    <lineage>
        <taxon>Bacteria</taxon>
        <taxon>Pseudomonadati</taxon>
        <taxon>Pseudomonadota</taxon>
        <taxon>Alphaproteobacteria</taxon>
        <taxon>Sphingomonadales</taxon>
        <taxon>Sphingomonadaceae</taxon>
        <taxon>Sphingomonas</taxon>
    </lineage>
</organism>
<dbReference type="EMBL" id="JAATJB010000005">
    <property type="protein sequence ID" value="NJB97740.1"/>
    <property type="molecule type" value="Genomic_DNA"/>
</dbReference>
<reference evidence="2 3" key="1">
    <citation type="submission" date="2020-03" db="EMBL/GenBank/DDBJ databases">
        <title>Genomic Encyclopedia of Type Strains, Phase IV (KMG-IV): sequencing the most valuable type-strain genomes for metagenomic binning, comparative biology and taxonomic classification.</title>
        <authorList>
            <person name="Goeker M."/>
        </authorList>
    </citation>
    <scope>NUCLEOTIDE SEQUENCE [LARGE SCALE GENOMIC DNA]</scope>
    <source>
        <strain evidence="2 3">DSM 7225</strain>
    </source>
</reference>
<feature type="transmembrane region" description="Helical" evidence="1">
    <location>
        <begin position="74"/>
        <end position="94"/>
    </location>
</feature>
<dbReference type="Proteomes" id="UP000531251">
    <property type="component" value="Unassembled WGS sequence"/>
</dbReference>
<evidence type="ECO:0000256" key="1">
    <source>
        <dbReference type="SAM" id="Phobius"/>
    </source>
</evidence>
<gene>
    <name evidence="2" type="ORF">GGR89_002055</name>
</gene>
<dbReference type="AlphaFoldDB" id="A0A7X6BCY5"/>
<keyword evidence="1" id="KW-1133">Transmembrane helix</keyword>
<feature type="transmembrane region" description="Helical" evidence="1">
    <location>
        <begin position="20"/>
        <end position="40"/>
    </location>
</feature>
<sequence>MRLHLLLSLFRLNWPPKRAAVPGLCFGSAAMNVSAIRGYLRETIEFFVYFVFMTGIGAAMYVLVNYAPQANSSWYINTCIGMAVFTGFYAVRMFRRYRRAMRRLALLPDELVVELSQMSDEERRTMRWSERIAAERLEARGGDAERVRLLERLEALERTYRERCSVLGVDPDKEGGEFTIDPNMSVEAIRDRIADRMLRKEEEEEEGARPPIFRS</sequence>
<accession>A0A7X6BCY5</accession>
<evidence type="ECO:0000313" key="3">
    <source>
        <dbReference type="Proteomes" id="UP000531251"/>
    </source>
</evidence>
<name>A0A7X6BCY5_9SPHN</name>
<proteinExistence type="predicted"/>
<dbReference type="RefSeq" id="WP_241217784.1">
    <property type="nucleotide sequence ID" value="NZ_BAAADY010000006.1"/>
</dbReference>
<protein>
    <submittedName>
        <fullName evidence="2">Uncharacterized protein</fullName>
    </submittedName>
</protein>
<evidence type="ECO:0000313" key="2">
    <source>
        <dbReference type="EMBL" id="NJB97740.1"/>
    </source>
</evidence>
<comment type="caution">
    <text evidence="2">The sequence shown here is derived from an EMBL/GenBank/DDBJ whole genome shotgun (WGS) entry which is preliminary data.</text>
</comment>
<feature type="transmembrane region" description="Helical" evidence="1">
    <location>
        <begin position="47"/>
        <end position="68"/>
    </location>
</feature>
<keyword evidence="1" id="KW-0472">Membrane</keyword>
<keyword evidence="1" id="KW-0812">Transmembrane</keyword>